<name>A0A225NBP7_9RHOB</name>
<dbReference type="InterPro" id="IPR024185">
    <property type="entry name" value="FTHF_cligase-like_sf"/>
</dbReference>
<evidence type="ECO:0000313" key="2">
    <source>
        <dbReference type="Proteomes" id="UP000215377"/>
    </source>
</evidence>
<evidence type="ECO:0000313" key="1">
    <source>
        <dbReference type="EMBL" id="OWU68324.1"/>
    </source>
</evidence>
<accession>A0A225NBP7</accession>
<dbReference type="SUPFAM" id="SSF100950">
    <property type="entry name" value="NagB/RpiA/CoA transferase-like"/>
    <property type="match status" value="1"/>
</dbReference>
<dbReference type="PANTHER" id="PTHR13017:SF0">
    <property type="entry name" value="METHENYLTETRAHYDROFOLATE SYNTHASE DOMAIN-CONTAINING PROTEIN"/>
    <property type="match status" value="1"/>
</dbReference>
<keyword evidence="2" id="KW-1185">Reference proteome</keyword>
<dbReference type="Gene3D" id="3.40.50.10420">
    <property type="entry name" value="NagB/RpiA/CoA transferase-like"/>
    <property type="match status" value="1"/>
</dbReference>
<dbReference type="InterPro" id="IPR002698">
    <property type="entry name" value="FTHF_cligase"/>
</dbReference>
<keyword evidence="1" id="KW-0436">Ligase</keyword>
<comment type="caution">
    <text evidence="1">The sequence shown here is derived from an EMBL/GenBank/DDBJ whole genome shotgun (WGS) entry which is preliminary data.</text>
</comment>
<protein>
    <submittedName>
        <fullName evidence="1">5-formyltetrahydrofolate cyclo-ligase</fullName>
    </submittedName>
</protein>
<dbReference type="Pfam" id="PF01812">
    <property type="entry name" value="5-FTHF_cyc-lig"/>
    <property type="match status" value="1"/>
</dbReference>
<organism evidence="1 2">
    <name type="scientific">Marinibacterium profundimaris</name>
    <dbReference type="NCBI Taxonomy" id="1679460"/>
    <lineage>
        <taxon>Bacteria</taxon>
        <taxon>Pseudomonadati</taxon>
        <taxon>Pseudomonadota</taxon>
        <taxon>Alphaproteobacteria</taxon>
        <taxon>Rhodobacterales</taxon>
        <taxon>Paracoccaceae</taxon>
        <taxon>Marinibacterium</taxon>
    </lineage>
</organism>
<proteinExistence type="predicted"/>
<dbReference type="PANTHER" id="PTHR13017">
    <property type="entry name" value="5-FORMYLTETRAHYDROFOLATE CYCLO-LIGASE-RELATED"/>
    <property type="match status" value="1"/>
</dbReference>
<sequence>MADSSDLWAKRSPKKQVVRDRIWQQLEDTGIGIGPTHGTIPNFAGADMAAFHISQTEAWAAAKNVKCNPDPPQIPIRLRALYAGKTLYCPVPALTRDFPYLKIDPAKLVEKGISFELAATAEGYMAHGERIGFEDVPVLDFSIVGSVAVTRSGGRIGKGAGFADLETGIFREIGRILPETPMVTLVHSSQIVDEDQMTMMAHDSPLDMFATEQVLVITGNDTPRPRGVEWSEVQEDQFRDIPFLAALRDRMTTE</sequence>
<dbReference type="GO" id="GO:0016874">
    <property type="term" value="F:ligase activity"/>
    <property type="evidence" value="ECO:0007669"/>
    <property type="project" value="UniProtKB-KW"/>
</dbReference>
<dbReference type="InterPro" id="IPR037171">
    <property type="entry name" value="NagB/RpiA_transferase-like"/>
</dbReference>
<dbReference type="Proteomes" id="UP000215377">
    <property type="component" value="Unassembled WGS sequence"/>
</dbReference>
<dbReference type="AlphaFoldDB" id="A0A225NBP7"/>
<dbReference type="RefSeq" id="WP_088652502.1">
    <property type="nucleotide sequence ID" value="NZ_AQQR01000022.1"/>
</dbReference>
<dbReference type="GO" id="GO:0005737">
    <property type="term" value="C:cytoplasm"/>
    <property type="evidence" value="ECO:0007669"/>
    <property type="project" value="TreeGrafter"/>
</dbReference>
<gene>
    <name evidence="1" type="ORF">ATO3_24360</name>
</gene>
<dbReference type="EMBL" id="AQQR01000022">
    <property type="protein sequence ID" value="OWU68324.1"/>
    <property type="molecule type" value="Genomic_DNA"/>
</dbReference>
<reference evidence="1 2" key="1">
    <citation type="submission" date="2013-04" db="EMBL/GenBank/DDBJ databases">
        <title>Oceanicola sp. 22II1-22F33 Genome Sequencing.</title>
        <authorList>
            <person name="Lai Q."/>
            <person name="Li G."/>
            <person name="Shao Z."/>
        </authorList>
    </citation>
    <scope>NUCLEOTIDE SEQUENCE [LARGE SCALE GENOMIC DNA]</scope>
    <source>
        <strain evidence="1 2">22II1-22F33</strain>
    </source>
</reference>
<dbReference type="OrthoDB" id="9156280at2"/>